<dbReference type="PANTHER" id="PTHR33169">
    <property type="entry name" value="PADR-FAMILY TRANSCRIPTIONAL REGULATOR"/>
    <property type="match status" value="1"/>
</dbReference>
<dbReference type="RefSeq" id="WP_225308827.1">
    <property type="nucleotide sequence ID" value="NZ_CP042582.1"/>
</dbReference>
<dbReference type="EMBL" id="CP042582">
    <property type="protein sequence ID" value="QEX23221.1"/>
    <property type="molecule type" value="Genomic_DNA"/>
</dbReference>
<dbReference type="Pfam" id="PF03551">
    <property type="entry name" value="PadR"/>
    <property type="match status" value="1"/>
</dbReference>
<dbReference type="Gene3D" id="1.10.10.10">
    <property type="entry name" value="Winged helix-like DNA-binding domain superfamily/Winged helix DNA-binding domain"/>
    <property type="match status" value="1"/>
</dbReference>
<proteinExistence type="predicted"/>
<dbReference type="AlphaFoldDB" id="A0A5J6N0M8"/>
<dbReference type="PANTHER" id="PTHR33169:SF14">
    <property type="entry name" value="TRANSCRIPTIONAL REGULATOR RV3488"/>
    <property type="match status" value="1"/>
</dbReference>
<dbReference type="KEGG" id="hadh:FRZ61_31560"/>
<dbReference type="SUPFAM" id="SSF46785">
    <property type="entry name" value="Winged helix' DNA-binding domain"/>
    <property type="match status" value="1"/>
</dbReference>
<gene>
    <name evidence="2" type="ORF">FRZ61_31560</name>
</gene>
<evidence type="ECO:0000313" key="3">
    <source>
        <dbReference type="Proteomes" id="UP000325797"/>
    </source>
</evidence>
<evidence type="ECO:0000259" key="1">
    <source>
        <dbReference type="Pfam" id="PF03551"/>
    </source>
</evidence>
<dbReference type="InterPro" id="IPR005149">
    <property type="entry name" value="Tscrpt_reg_PadR_N"/>
</dbReference>
<reference evidence="2 3" key="1">
    <citation type="submission" date="2019-08" db="EMBL/GenBank/DDBJ databases">
        <title>Hyperibacter terrae gen. nov., sp. nov. and Hyperibacter viscosus sp. nov., two new members in the family Rhodospirillaceae isolated from the rhizosphere of Hypericum perforatum.</title>
        <authorList>
            <person name="Noviana Z."/>
        </authorList>
    </citation>
    <scope>NUCLEOTIDE SEQUENCE [LARGE SCALE GENOMIC DNA]</scope>
    <source>
        <strain evidence="2 3">R5959</strain>
    </source>
</reference>
<organism evidence="2 3">
    <name type="scientific">Hypericibacter adhaerens</name>
    <dbReference type="NCBI Taxonomy" id="2602016"/>
    <lineage>
        <taxon>Bacteria</taxon>
        <taxon>Pseudomonadati</taxon>
        <taxon>Pseudomonadota</taxon>
        <taxon>Alphaproteobacteria</taxon>
        <taxon>Rhodospirillales</taxon>
        <taxon>Dongiaceae</taxon>
        <taxon>Hypericibacter</taxon>
    </lineage>
</organism>
<protein>
    <submittedName>
        <fullName evidence="2">PadR family transcriptional regulator</fullName>
    </submittedName>
</protein>
<evidence type="ECO:0000313" key="2">
    <source>
        <dbReference type="EMBL" id="QEX23221.1"/>
    </source>
</evidence>
<keyword evidence="3" id="KW-1185">Reference proteome</keyword>
<accession>A0A5J6N0M8</accession>
<sequence length="109" mass="12668">MPRAPTEPQELLGGLVRLHILHHAVEGALYGHWMIEELRRHGYRISPGTLYPMLHALERKGYLKSRVQGAGPHARRLYRATRKGRQALDVAKERVRELFGELIERKRSR</sequence>
<dbReference type="InterPro" id="IPR036390">
    <property type="entry name" value="WH_DNA-bd_sf"/>
</dbReference>
<dbReference type="Proteomes" id="UP000325797">
    <property type="component" value="Chromosome"/>
</dbReference>
<dbReference type="InterPro" id="IPR052509">
    <property type="entry name" value="Metal_resp_DNA-bind_regulator"/>
</dbReference>
<feature type="domain" description="Transcription regulator PadR N-terminal" evidence="1">
    <location>
        <begin position="20"/>
        <end position="89"/>
    </location>
</feature>
<name>A0A5J6N0M8_9PROT</name>
<dbReference type="InterPro" id="IPR036388">
    <property type="entry name" value="WH-like_DNA-bd_sf"/>
</dbReference>